<keyword evidence="7" id="KW-0614">Plasmid</keyword>
<dbReference type="InterPro" id="IPR004843">
    <property type="entry name" value="Calcineurin-like_PHP"/>
</dbReference>
<evidence type="ECO:0000256" key="4">
    <source>
        <dbReference type="ARBA" id="ARBA00025742"/>
    </source>
</evidence>
<comment type="similarity">
    <text evidence="4">Belongs to the cyclic nucleotide phosphodiesterase class-III family.</text>
</comment>
<dbReference type="AlphaFoldDB" id="B6ET35"/>
<dbReference type="RefSeq" id="WP_012548902.1">
    <property type="nucleotide sequence ID" value="NC_011311.1"/>
</dbReference>
<organism evidence="7 8">
    <name type="scientific">Aliivibrio salmonicida (strain LFI1238)</name>
    <name type="common">Vibrio salmonicida (strain LFI1238)</name>
    <dbReference type="NCBI Taxonomy" id="316275"/>
    <lineage>
        <taxon>Bacteria</taxon>
        <taxon>Pseudomonadati</taxon>
        <taxon>Pseudomonadota</taxon>
        <taxon>Gammaproteobacteria</taxon>
        <taxon>Vibrionales</taxon>
        <taxon>Vibrionaceae</taxon>
        <taxon>Aliivibrio</taxon>
    </lineage>
</organism>
<gene>
    <name evidence="7" type="ordered locus">VSAL_p840_64</name>
</gene>
<evidence type="ECO:0000256" key="2">
    <source>
        <dbReference type="ARBA" id="ARBA00022801"/>
    </source>
</evidence>
<dbReference type="PANTHER" id="PTHR42988">
    <property type="entry name" value="PHOSPHOHYDROLASE"/>
    <property type="match status" value="1"/>
</dbReference>
<feature type="domain" description="GTPase-associated adaptor" evidence="6">
    <location>
        <begin position="374"/>
        <end position="433"/>
    </location>
</feature>
<keyword evidence="8" id="KW-1185">Reference proteome</keyword>
<evidence type="ECO:0000256" key="1">
    <source>
        <dbReference type="ARBA" id="ARBA00022723"/>
    </source>
</evidence>
<dbReference type="Pfam" id="PF00149">
    <property type="entry name" value="Metallophos"/>
    <property type="match status" value="1"/>
</dbReference>
<dbReference type="Gene3D" id="3.60.21.10">
    <property type="match status" value="1"/>
</dbReference>
<accession>B6ET35</accession>
<feature type="domain" description="Calcineurin-like phosphoesterase" evidence="5">
    <location>
        <begin position="2"/>
        <end position="247"/>
    </location>
</feature>
<evidence type="ECO:0000313" key="8">
    <source>
        <dbReference type="Proteomes" id="UP000001730"/>
    </source>
</evidence>
<dbReference type="GO" id="GO:0016787">
    <property type="term" value="F:hydrolase activity"/>
    <property type="evidence" value="ECO:0007669"/>
    <property type="project" value="UniProtKB-KW"/>
</dbReference>
<evidence type="ECO:0000259" key="6">
    <source>
        <dbReference type="Pfam" id="PF19976"/>
    </source>
</evidence>
<dbReference type="InterPro" id="IPR029052">
    <property type="entry name" value="Metallo-depent_PP-like"/>
</dbReference>
<keyword evidence="2" id="KW-0378">Hydrolase</keyword>
<keyword evidence="3" id="KW-0408">Iron</keyword>
<evidence type="ECO:0000313" key="7">
    <source>
        <dbReference type="EMBL" id="CAQ81923.1"/>
    </source>
</evidence>
<keyword evidence="1" id="KW-0479">Metal-binding</keyword>
<proteinExistence type="inferred from homology"/>
<dbReference type="Pfam" id="PF19976">
    <property type="entry name" value="GAAD"/>
    <property type="match status" value="1"/>
</dbReference>
<dbReference type="InterPro" id="IPR050884">
    <property type="entry name" value="CNP_phosphodiesterase-III"/>
</dbReference>
<dbReference type="HOGENOM" id="CLU_049855_0_0_6"/>
<protein>
    <submittedName>
        <fullName evidence="7">Calcineurin-like phosphoesterase</fullName>
    </submittedName>
</protein>
<dbReference type="PANTHER" id="PTHR42988:SF2">
    <property type="entry name" value="CYCLIC NUCLEOTIDE PHOSPHODIESTERASE CBUA0032-RELATED"/>
    <property type="match status" value="1"/>
</dbReference>
<dbReference type="GO" id="GO:0046872">
    <property type="term" value="F:metal ion binding"/>
    <property type="evidence" value="ECO:0007669"/>
    <property type="project" value="UniProtKB-KW"/>
</dbReference>
<sequence>MIRLLHFSDIHFKHPECLDLDTDPNTSIRDKLSSDIQEHCSKDGKNVDAILITGDIAFAGKQEEYEVAANWIDDLCSQTGCRKQNVYVVPGNHDVDRQAADGVVVDALRRQLSEIKSKTDRDSQFCKFLSDTSAGNSILHPMQNYNTFAARYDCGISPENTHWNQKIKISEDIELNLRGITTTLFSSSKDNTGKLIVDRRQTSFRQEPGQIYLSMMHHPCDWLIDSDDIKDQLDNHIQIQLFGHKHRSRWDSSDNCIRVSAISLHPDRGEAGYEPGYNIMDLKQKTIKDNKALIDVKVIVRVLQSSPMQFISKRFGDNDFILKTFSVTKSFKSKASDFKASQEIDSSFPPQDVDDILKDITDLKKIEPKATLNLKELSYSFYKLSGSDKRDILNTLDLLTNDEWELPEVERQKVAFNRAVDNNSLQLIHDSIIKKVK</sequence>
<name>B6ET35_ALISL</name>
<dbReference type="SUPFAM" id="SSF56300">
    <property type="entry name" value="Metallo-dependent phosphatases"/>
    <property type="match status" value="1"/>
</dbReference>
<dbReference type="Proteomes" id="UP000001730">
    <property type="component" value="Plasmid pVSAL840"/>
</dbReference>
<dbReference type="KEGG" id="vsa:VSAL_p840_64"/>
<reference evidence="7 8" key="1">
    <citation type="journal article" date="2008" name="BMC Genomics">
        <title>The genome sequence of the fish pathogen Aliivibrio salmonicida strain LFI1238 shows extensive evidence of gene decay.</title>
        <authorList>
            <person name="Hjerde E."/>
            <person name="Lorentzen M.S."/>
            <person name="Holden M.T."/>
            <person name="Seeger K."/>
            <person name="Paulsen S."/>
            <person name="Bason N."/>
            <person name="Churcher C."/>
            <person name="Harris D."/>
            <person name="Norbertczak H."/>
            <person name="Quail M.A."/>
            <person name="Sanders S."/>
            <person name="Thurston S."/>
            <person name="Parkhill J."/>
            <person name="Willassen N.P."/>
            <person name="Thomson N.R."/>
        </authorList>
    </citation>
    <scope>NUCLEOTIDE SEQUENCE [LARGE SCALE GENOMIC DNA]</scope>
    <source>
        <strain evidence="7 8">LFI1238</strain>
    </source>
</reference>
<evidence type="ECO:0000256" key="3">
    <source>
        <dbReference type="ARBA" id="ARBA00023004"/>
    </source>
</evidence>
<dbReference type="InterPro" id="IPR045533">
    <property type="entry name" value="GAAD"/>
</dbReference>
<dbReference type="EMBL" id="FM178381">
    <property type="protein sequence ID" value="CAQ81923.1"/>
    <property type="molecule type" value="Genomic_DNA"/>
</dbReference>
<evidence type="ECO:0000259" key="5">
    <source>
        <dbReference type="Pfam" id="PF00149"/>
    </source>
</evidence>
<geneLocation type="plasmid" evidence="7 8">
    <name>pVSAL840</name>
</geneLocation>